<evidence type="ECO:0000256" key="5">
    <source>
        <dbReference type="ARBA" id="ARBA00026071"/>
    </source>
</evidence>
<dbReference type="Proteomes" id="UP000594260">
    <property type="component" value="Unplaced"/>
</dbReference>
<dbReference type="CTD" id="39855"/>
<dbReference type="FunFam" id="3.60.20.10:FF:000027">
    <property type="entry name" value="Proteasome subunit beta type-6"/>
    <property type="match status" value="1"/>
</dbReference>
<evidence type="ECO:0000256" key="4">
    <source>
        <dbReference type="ARBA" id="ARBA00023242"/>
    </source>
</evidence>
<dbReference type="Pfam" id="PF00227">
    <property type="entry name" value="Proteasome"/>
    <property type="match status" value="1"/>
</dbReference>
<evidence type="ECO:0000313" key="7">
    <source>
        <dbReference type="Proteomes" id="UP000594260"/>
    </source>
</evidence>
<dbReference type="InParanoid" id="A0A7M7K617"/>
<comment type="subcellular location">
    <subcellularLocation>
        <location evidence="1">Nucleus</location>
    </subcellularLocation>
</comment>
<dbReference type="FunCoup" id="A0A7M7K617">
    <property type="interactions" value="1533"/>
</dbReference>
<keyword evidence="2" id="KW-0963">Cytoplasm</keyword>
<dbReference type="AlphaFoldDB" id="A0A7M7K617"/>
<evidence type="ECO:0008006" key="8">
    <source>
        <dbReference type="Google" id="ProtNLM"/>
    </source>
</evidence>
<dbReference type="GO" id="GO:0005839">
    <property type="term" value="C:proteasome core complex"/>
    <property type="evidence" value="ECO:0007669"/>
    <property type="project" value="InterPro"/>
</dbReference>
<dbReference type="RefSeq" id="XP_022662179.1">
    <property type="nucleotide sequence ID" value="XM_022806444.1"/>
</dbReference>
<dbReference type="PROSITE" id="PS51476">
    <property type="entry name" value="PROTEASOME_BETA_2"/>
    <property type="match status" value="1"/>
</dbReference>
<dbReference type="GO" id="GO:0005634">
    <property type="term" value="C:nucleus"/>
    <property type="evidence" value="ECO:0007669"/>
    <property type="project" value="UniProtKB-SubCell"/>
</dbReference>
<keyword evidence="7" id="KW-1185">Reference proteome</keyword>
<dbReference type="KEGG" id="vde:111250753"/>
<evidence type="ECO:0000256" key="1">
    <source>
        <dbReference type="ARBA" id="ARBA00004123"/>
    </source>
</evidence>
<protein>
    <recommendedName>
        <fullName evidence="8">Proteasome subunit beta</fullName>
    </recommendedName>
</protein>
<keyword evidence="3" id="KW-0647">Proteasome</keyword>
<dbReference type="CDD" id="cd03757">
    <property type="entry name" value="proteasome_beta_type_1"/>
    <property type="match status" value="1"/>
</dbReference>
<reference evidence="6" key="1">
    <citation type="submission" date="2021-01" db="UniProtKB">
        <authorList>
            <consortium name="EnsemblMetazoa"/>
        </authorList>
    </citation>
    <scope>IDENTIFICATION</scope>
</reference>
<comment type="subunit">
    <text evidence="5">The 26S proteasome consists of a 20S proteasome core and two 19S regulatory subunits. The 20S proteasome core is composed of 28 subunits that are arranged in four stacked rings, resulting in a barrel-shaped structure. The two end rings are each formed by seven alpha subunits, and the two central rings are each formed by seven beta subunits. The catalytic chamber with the active sites is on the inside of the barrel.</text>
</comment>
<organism evidence="6 7">
    <name type="scientific">Varroa destructor</name>
    <name type="common">Honeybee mite</name>
    <dbReference type="NCBI Taxonomy" id="109461"/>
    <lineage>
        <taxon>Eukaryota</taxon>
        <taxon>Metazoa</taxon>
        <taxon>Ecdysozoa</taxon>
        <taxon>Arthropoda</taxon>
        <taxon>Chelicerata</taxon>
        <taxon>Arachnida</taxon>
        <taxon>Acari</taxon>
        <taxon>Parasitiformes</taxon>
        <taxon>Mesostigmata</taxon>
        <taxon>Gamasina</taxon>
        <taxon>Dermanyssoidea</taxon>
        <taxon>Varroidae</taxon>
        <taxon>Varroa</taxon>
    </lineage>
</organism>
<dbReference type="EnsemblMetazoa" id="XM_022806444">
    <property type="protein sequence ID" value="XP_022662179"/>
    <property type="gene ID" value="LOC111250753"/>
</dbReference>
<evidence type="ECO:0000313" key="6">
    <source>
        <dbReference type="EnsemblMetazoa" id="XP_022662179"/>
    </source>
</evidence>
<dbReference type="InterPro" id="IPR023333">
    <property type="entry name" value="Proteasome_suB-type"/>
</dbReference>
<dbReference type="PANTHER" id="PTHR32194">
    <property type="entry name" value="METALLOPROTEASE TLDD"/>
    <property type="match status" value="1"/>
</dbReference>
<dbReference type="InterPro" id="IPR029055">
    <property type="entry name" value="Ntn_hydrolases_N"/>
</dbReference>
<evidence type="ECO:0000256" key="3">
    <source>
        <dbReference type="ARBA" id="ARBA00022942"/>
    </source>
</evidence>
<dbReference type="PANTHER" id="PTHR32194:SF2">
    <property type="entry name" value="PROTEASOME SUBUNIT BETA TYPE-1"/>
    <property type="match status" value="1"/>
</dbReference>
<dbReference type="OMA" id="CSGCWCD"/>
<dbReference type="Gene3D" id="3.60.20.10">
    <property type="entry name" value="Glutamine Phosphoribosylpyrophosphate, subunit 1, domain 1"/>
    <property type="match status" value="1"/>
</dbReference>
<sequence length="234" mass="25934">MFIDQEDKTHIIAAGRPFQMNSFNPYEDNGGSLAAIAGEDYAIIASDTRLCSGSTVLTRKQTRLFKLTNNAVLASAGCWCDSLTFSKYLEARLRMYNYEHDQDMNTLAVAQCCMTMLYGRRFFPYYVWNMLAGLDEKGKGALYAYDPVGHMETLEYASGGSSSALIMPLLDSIVGKKNQENPDKAPLSKDQAIALIKDVFISAAERDSQCGDSAHIMIITKDGVEEVFADLRKD</sequence>
<dbReference type="InterPro" id="IPR001353">
    <property type="entry name" value="Proteasome_sua/b"/>
</dbReference>
<evidence type="ECO:0000256" key="2">
    <source>
        <dbReference type="ARBA" id="ARBA00022490"/>
    </source>
</evidence>
<accession>A0A7M7K617</accession>
<dbReference type="GO" id="GO:0005737">
    <property type="term" value="C:cytoplasm"/>
    <property type="evidence" value="ECO:0007669"/>
    <property type="project" value="TreeGrafter"/>
</dbReference>
<dbReference type="SUPFAM" id="SSF56235">
    <property type="entry name" value="N-terminal nucleophile aminohydrolases (Ntn hydrolases)"/>
    <property type="match status" value="1"/>
</dbReference>
<keyword evidence="4" id="KW-0539">Nucleus</keyword>
<proteinExistence type="predicted"/>
<dbReference type="GeneID" id="111250753"/>
<dbReference type="GO" id="GO:0051603">
    <property type="term" value="P:proteolysis involved in protein catabolic process"/>
    <property type="evidence" value="ECO:0007669"/>
    <property type="project" value="InterPro"/>
</dbReference>
<name>A0A7M7K617_VARDE</name>